<evidence type="ECO:0000313" key="1">
    <source>
        <dbReference type="EMBL" id="KAJ5454399.1"/>
    </source>
</evidence>
<dbReference type="InterPro" id="IPR008972">
    <property type="entry name" value="Cupredoxin"/>
</dbReference>
<accession>A0AAD6CA51</accession>
<organism evidence="1 2">
    <name type="scientific">Penicillium daleae</name>
    <dbReference type="NCBI Taxonomy" id="63821"/>
    <lineage>
        <taxon>Eukaryota</taxon>
        <taxon>Fungi</taxon>
        <taxon>Dikarya</taxon>
        <taxon>Ascomycota</taxon>
        <taxon>Pezizomycotina</taxon>
        <taxon>Eurotiomycetes</taxon>
        <taxon>Eurotiomycetidae</taxon>
        <taxon>Eurotiales</taxon>
        <taxon>Aspergillaceae</taxon>
        <taxon>Penicillium</taxon>
    </lineage>
</organism>
<reference evidence="1" key="2">
    <citation type="journal article" date="2023" name="IMA Fungus">
        <title>Comparative genomic study of the Penicillium genus elucidates a diverse pangenome and 15 lateral gene transfer events.</title>
        <authorList>
            <person name="Petersen C."/>
            <person name="Sorensen T."/>
            <person name="Nielsen M.R."/>
            <person name="Sondergaard T.E."/>
            <person name="Sorensen J.L."/>
            <person name="Fitzpatrick D.A."/>
            <person name="Frisvad J.C."/>
            <person name="Nielsen K.L."/>
        </authorList>
    </citation>
    <scope>NUCLEOTIDE SEQUENCE</scope>
    <source>
        <strain evidence="1">IBT 16125</strain>
    </source>
</reference>
<protein>
    <submittedName>
        <fullName evidence="1">Uncharacterized protein</fullName>
    </submittedName>
</protein>
<name>A0AAD6CA51_9EURO</name>
<dbReference type="SUPFAM" id="SSF49503">
    <property type="entry name" value="Cupredoxins"/>
    <property type="match status" value="1"/>
</dbReference>
<comment type="caution">
    <text evidence="1">The sequence shown here is derived from an EMBL/GenBank/DDBJ whole genome shotgun (WGS) entry which is preliminary data.</text>
</comment>
<dbReference type="Gene3D" id="2.60.40.420">
    <property type="entry name" value="Cupredoxins - blue copper proteins"/>
    <property type="match status" value="1"/>
</dbReference>
<reference evidence="1" key="1">
    <citation type="submission" date="2022-12" db="EMBL/GenBank/DDBJ databases">
        <authorList>
            <person name="Petersen C."/>
        </authorList>
    </citation>
    <scope>NUCLEOTIDE SEQUENCE</scope>
    <source>
        <strain evidence="1">IBT 16125</strain>
    </source>
</reference>
<dbReference type="RefSeq" id="XP_056767355.1">
    <property type="nucleotide sequence ID" value="XM_056908737.1"/>
</dbReference>
<dbReference type="Proteomes" id="UP001213681">
    <property type="component" value="Unassembled WGS sequence"/>
</dbReference>
<dbReference type="EMBL" id="JAPVEA010000005">
    <property type="protein sequence ID" value="KAJ5454399.1"/>
    <property type="molecule type" value="Genomic_DNA"/>
</dbReference>
<gene>
    <name evidence="1" type="ORF">N7458_005355</name>
</gene>
<evidence type="ECO:0000313" key="2">
    <source>
        <dbReference type="Proteomes" id="UP001213681"/>
    </source>
</evidence>
<keyword evidence="2" id="KW-1185">Reference proteome</keyword>
<proteinExistence type="predicted"/>
<dbReference type="AlphaFoldDB" id="A0AAD6CA51"/>
<dbReference type="GeneID" id="81598980"/>
<sequence>MKNGALMAQFLDRLSPRRGDVVELSLTNRDESGNPHNIDCHALLGHGGGVGKSVRIFFGNAGPDLTSSFHVIGSTFKKVYRDSDVLSPPSQFVQTVGVPPGDTTIVDREMLVPRTYTLVDHAIFRLERALLDI</sequence>